<dbReference type="PANTHER" id="PTHR21139:SF42">
    <property type="entry name" value="TRIOSEPHOSPHATE ISOMERASE"/>
    <property type="match status" value="1"/>
</dbReference>
<dbReference type="InterPro" id="IPR035990">
    <property type="entry name" value="TIM_sf"/>
</dbReference>
<comment type="pathway">
    <text evidence="9 10">Carbohydrate biosynthesis; gluconeogenesis.</text>
</comment>
<reference evidence="11 12" key="1">
    <citation type="submission" date="2016-10" db="EMBL/GenBank/DDBJ databases">
        <authorList>
            <person name="de Groot N.N."/>
        </authorList>
    </citation>
    <scope>NUCLEOTIDE SEQUENCE [LARGE SCALE GENOMIC DNA]</scope>
    <source>
        <strain evidence="11 12">DSM 19113</strain>
    </source>
</reference>
<dbReference type="GO" id="GO:0004807">
    <property type="term" value="F:triose-phosphate isomerase activity"/>
    <property type="evidence" value="ECO:0007669"/>
    <property type="project" value="UniProtKB-UniRule"/>
</dbReference>
<comment type="subcellular location">
    <subcellularLocation>
        <location evidence="9 10">Cytoplasm</location>
    </subcellularLocation>
</comment>
<dbReference type="InterPro" id="IPR020861">
    <property type="entry name" value="Triosephosphate_isomerase_AS"/>
</dbReference>
<dbReference type="SUPFAM" id="SSF51351">
    <property type="entry name" value="Triosephosphate isomerase (TIM)"/>
    <property type="match status" value="1"/>
</dbReference>
<dbReference type="GO" id="GO:0005829">
    <property type="term" value="C:cytosol"/>
    <property type="evidence" value="ECO:0007669"/>
    <property type="project" value="TreeGrafter"/>
</dbReference>
<dbReference type="EMBL" id="FOLI01000004">
    <property type="protein sequence ID" value="SFC06899.1"/>
    <property type="molecule type" value="Genomic_DNA"/>
</dbReference>
<evidence type="ECO:0000256" key="9">
    <source>
        <dbReference type="HAMAP-Rule" id="MF_00147"/>
    </source>
</evidence>
<evidence type="ECO:0000256" key="1">
    <source>
        <dbReference type="ARBA" id="ARBA00004680"/>
    </source>
</evidence>
<feature type="active site" description="Proton acceptor" evidence="9">
    <location>
        <position position="171"/>
    </location>
</feature>
<dbReference type="RefSeq" id="WP_091502600.1">
    <property type="nucleotide sequence ID" value="NZ_FOLI01000004.1"/>
</dbReference>
<feature type="binding site" evidence="9">
    <location>
        <position position="177"/>
    </location>
    <ligand>
        <name>substrate</name>
    </ligand>
</feature>
<dbReference type="Pfam" id="PF00121">
    <property type="entry name" value="TIM"/>
    <property type="match status" value="1"/>
</dbReference>
<evidence type="ECO:0000256" key="8">
    <source>
        <dbReference type="ARBA" id="ARBA00023235"/>
    </source>
</evidence>
<keyword evidence="12" id="KW-1185">Reference proteome</keyword>
<dbReference type="GO" id="GO:0006096">
    <property type="term" value="P:glycolytic process"/>
    <property type="evidence" value="ECO:0007669"/>
    <property type="project" value="UniProtKB-UniRule"/>
</dbReference>
<comment type="function">
    <text evidence="9">Involved in the gluconeogenesis. Catalyzes stereospecifically the conversion of dihydroxyacetone phosphate (DHAP) to D-glyceraldehyde-3-phosphate (G3P).</text>
</comment>
<proteinExistence type="inferred from homology"/>
<dbReference type="Proteomes" id="UP000199376">
    <property type="component" value="Unassembled WGS sequence"/>
</dbReference>
<dbReference type="InterPro" id="IPR013785">
    <property type="entry name" value="Aldolase_TIM"/>
</dbReference>
<dbReference type="PANTHER" id="PTHR21139">
    <property type="entry name" value="TRIOSEPHOSPHATE ISOMERASE"/>
    <property type="match status" value="1"/>
</dbReference>
<comment type="catalytic activity">
    <reaction evidence="9 10">
        <text>D-glyceraldehyde 3-phosphate = dihydroxyacetone phosphate</text>
        <dbReference type="Rhea" id="RHEA:18585"/>
        <dbReference type="ChEBI" id="CHEBI:57642"/>
        <dbReference type="ChEBI" id="CHEBI:59776"/>
        <dbReference type="EC" id="5.3.1.1"/>
    </reaction>
</comment>
<feature type="binding site" evidence="9">
    <location>
        <begin position="13"/>
        <end position="15"/>
    </location>
    <ligand>
        <name>substrate</name>
    </ligand>
</feature>
<feature type="binding site" evidence="9">
    <location>
        <position position="217"/>
    </location>
    <ligand>
        <name>substrate</name>
    </ligand>
</feature>
<dbReference type="OrthoDB" id="9809429at2"/>
<protein>
    <recommendedName>
        <fullName evidence="4 9">Triosephosphate isomerase</fullName>
        <shortName evidence="9">TIM</shortName>
        <shortName evidence="9">TPI</shortName>
        <ecNumber evidence="3 9">5.3.1.1</ecNumber>
    </recommendedName>
    <alternativeName>
        <fullName evidence="9">Triose-phosphate isomerase</fullName>
    </alternativeName>
</protein>
<evidence type="ECO:0000256" key="6">
    <source>
        <dbReference type="ARBA" id="ARBA00022490"/>
    </source>
</evidence>
<comment type="similarity">
    <text evidence="2 9 10">Belongs to the triosephosphate isomerase family.</text>
</comment>
<evidence type="ECO:0000313" key="11">
    <source>
        <dbReference type="EMBL" id="SFC06899.1"/>
    </source>
</evidence>
<evidence type="ECO:0000256" key="4">
    <source>
        <dbReference type="ARBA" id="ARBA00019397"/>
    </source>
</evidence>
<dbReference type="Gene3D" id="3.20.20.70">
    <property type="entry name" value="Aldolase class I"/>
    <property type="match status" value="1"/>
</dbReference>
<comment type="caution">
    <text evidence="9">Lacks conserved residue(s) required for the propagation of feature annotation.</text>
</comment>
<evidence type="ECO:0000256" key="2">
    <source>
        <dbReference type="ARBA" id="ARBA00007422"/>
    </source>
</evidence>
<evidence type="ECO:0000256" key="5">
    <source>
        <dbReference type="ARBA" id="ARBA00022432"/>
    </source>
</evidence>
<accession>A0A1I1G4Z2</accession>
<dbReference type="PROSITE" id="PS51440">
    <property type="entry name" value="TIM_2"/>
    <property type="match status" value="1"/>
</dbReference>
<gene>
    <name evidence="9" type="primary">tpiA</name>
    <name evidence="11" type="ORF">SAMN05660453_0993</name>
</gene>
<dbReference type="InterPro" id="IPR022896">
    <property type="entry name" value="TrioseP_Isoase_bac/euk"/>
</dbReference>
<evidence type="ECO:0000256" key="3">
    <source>
        <dbReference type="ARBA" id="ARBA00011940"/>
    </source>
</evidence>
<dbReference type="STRING" id="283737.SAMN05660453_0993"/>
<feature type="active site" description="Electrophile" evidence="9">
    <location>
        <position position="99"/>
    </location>
</feature>
<sequence length="262" mass="28476">MTGAVRRPLVMANWKMNMTPDQVEPYLQQVIPEVNKDTGADVAVAAQDLYLAQMVKETAGSRLAIAAENAHWTDDGAYTGETSPKALALVGVSYVLIGHFERRKLFNETDERVNLKTKAALKNGLKPIVDLDEDLSAYAKEDKKTIVLKQLKIALEGITAEEMADVAIAYEPTWAIGSGEAASAEQAEKSAEFIRQSLVNLYDQQVADQTRILYGGSVTTENAADFLSQEDIDGILVGKAALKPESFLKLIDIAQETGSEAN</sequence>
<dbReference type="EC" id="5.3.1.1" evidence="3 9"/>
<dbReference type="UniPathway" id="UPA00138"/>
<dbReference type="InterPro" id="IPR000652">
    <property type="entry name" value="Triosephosphate_isomerase"/>
</dbReference>
<keyword evidence="6 9" id="KW-0963">Cytoplasm</keyword>
<dbReference type="AlphaFoldDB" id="A0A1I1G4Z2"/>
<dbReference type="GO" id="GO:0019563">
    <property type="term" value="P:glycerol catabolic process"/>
    <property type="evidence" value="ECO:0007669"/>
    <property type="project" value="TreeGrafter"/>
</dbReference>
<dbReference type="UniPathway" id="UPA00109">
    <property type="reaction ID" value="UER00189"/>
</dbReference>
<keyword evidence="8 9" id="KW-0413">Isomerase</keyword>
<dbReference type="GO" id="GO:0046166">
    <property type="term" value="P:glyceraldehyde-3-phosphate biosynthetic process"/>
    <property type="evidence" value="ECO:0007669"/>
    <property type="project" value="TreeGrafter"/>
</dbReference>
<dbReference type="GO" id="GO:0006094">
    <property type="term" value="P:gluconeogenesis"/>
    <property type="evidence" value="ECO:0007669"/>
    <property type="project" value="UniProtKB-UniRule"/>
</dbReference>
<dbReference type="HAMAP" id="MF_00147_B">
    <property type="entry name" value="TIM_B"/>
    <property type="match status" value="1"/>
</dbReference>
<comment type="pathway">
    <text evidence="1 9 10">Carbohydrate degradation; glycolysis; D-glyceraldehyde 3-phosphate from glycerone phosphate: step 1/1.</text>
</comment>
<keyword evidence="5 9" id="KW-0312">Gluconeogenesis</keyword>
<comment type="subunit">
    <text evidence="9 10">Homodimer.</text>
</comment>
<organism evidence="11 12">
    <name type="scientific">Fructobacillus durionis</name>
    <dbReference type="NCBI Taxonomy" id="283737"/>
    <lineage>
        <taxon>Bacteria</taxon>
        <taxon>Bacillati</taxon>
        <taxon>Bacillota</taxon>
        <taxon>Bacilli</taxon>
        <taxon>Lactobacillales</taxon>
        <taxon>Lactobacillaceae</taxon>
        <taxon>Fructobacillus</taxon>
    </lineage>
</organism>
<dbReference type="CDD" id="cd00311">
    <property type="entry name" value="TIM"/>
    <property type="match status" value="1"/>
</dbReference>
<evidence type="ECO:0000256" key="7">
    <source>
        <dbReference type="ARBA" id="ARBA00023152"/>
    </source>
</evidence>
<dbReference type="PROSITE" id="PS00171">
    <property type="entry name" value="TIM_1"/>
    <property type="match status" value="1"/>
</dbReference>
<dbReference type="NCBIfam" id="TIGR00419">
    <property type="entry name" value="tim"/>
    <property type="match status" value="1"/>
</dbReference>
<name>A0A1I1G4Z2_9LACO</name>
<dbReference type="FunFam" id="3.20.20.70:FF:000016">
    <property type="entry name" value="Triosephosphate isomerase"/>
    <property type="match status" value="1"/>
</dbReference>
<evidence type="ECO:0000313" key="12">
    <source>
        <dbReference type="Proteomes" id="UP000199376"/>
    </source>
</evidence>
<keyword evidence="7 9" id="KW-0324">Glycolysis</keyword>
<evidence type="ECO:0000256" key="10">
    <source>
        <dbReference type="RuleBase" id="RU363013"/>
    </source>
</evidence>